<feature type="transmembrane region" description="Helical" evidence="1">
    <location>
        <begin position="5"/>
        <end position="23"/>
    </location>
</feature>
<evidence type="ECO:0000256" key="1">
    <source>
        <dbReference type="SAM" id="Phobius"/>
    </source>
</evidence>
<dbReference type="EMBL" id="LNNH01000012">
    <property type="protein sequence ID" value="KWW21022.1"/>
    <property type="molecule type" value="Genomic_DNA"/>
</dbReference>
<proteinExistence type="predicted"/>
<evidence type="ECO:0000313" key="3">
    <source>
        <dbReference type="Proteomes" id="UP000064189"/>
    </source>
</evidence>
<sequence length="59" mass="7309">MLLRYIIIFIIGFLSTFIIQDDFFNQYNLMLNIFFRITWALFFLLIIWLLQKNQKKSDL</sequence>
<name>A0A109N060_9BACI</name>
<evidence type="ECO:0000313" key="2">
    <source>
        <dbReference type="EMBL" id="KWW21022.1"/>
    </source>
</evidence>
<reference evidence="2 3" key="1">
    <citation type="submission" date="2015-11" db="EMBL/GenBank/DDBJ databases">
        <title>Genome Sequence of Bacillus simplex strain VanAntwerpen2.</title>
        <authorList>
            <person name="Couger M.B."/>
        </authorList>
    </citation>
    <scope>NUCLEOTIDE SEQUENCE [LARGE SCALE GENOMIC DNA]</scope>
    <source>
        <strain evidence="2 3">VanAntwerpen02</strain>
    </source>
</reference>
<gene>
    <name evidence="2" type="ORF">AS888_15485</name>
</gene>
<comment type="caution">
    <text evidence="2">The sequence shown here is derived from an EMBL/GenBank/DDBJ whole genome shotgun (WGS) entry which is preliminary data.</text>
</comment>
<keyword evidence="1" id="KW-0812">Transmembrane</keyword>
<keyword evidence="1" id="KW-1133">Transmembrane helix</keyword>
<dbReference type="Proteomes" id="UP000064189">
    <property type="component" value="Unassembled WGS sequence"/>
</dbReference>
<feature type="transmembrane region" description="Helical" evidence="1">
    <location>
        <begin position="29"/>
        <end position="50"/>
    </location>
</feature>
<keyword evidence="3" id="KW-1185">Reference proteome</keyword>
<dbReference type="AlphaFoldDB" id="A0A109N060"/>
<organism evidence="2 3">
    <name type="scientific">Peribacillus simplex</name>
    <dbReference type="NCBI Taxonomy" id="1478"/>
    <lineage>
        <taxon>Bacteria</taxon>
        <taxon>Bacillati</taxon>
        <taxon>Bacillota</taxon>
        <taxon>Bacilli</taxon>
        <taxon>Bacillales</taxon>
        <taxon>Bacillaceae</taxon>
        <taxon>Peribacillus</taxon>
    </lineage>
</organism>
<protein>
    <submittedName>
        <fullName evidence="2">Uncharacterized protein</fullName>
    </submittedName>
</protein>
<keyword evidence="1" id="KW-0472">Membrane</keyword>
<accession>A0A109N060</accession>